<gene>
    <name evidence="3" type="ORF">M0812_07899</name>
</gene>
<dbReference type="Gene3D" id="2.130.10.30">
    <property type="entry name" value="Regulator of chromosome condensation 1/beta-lactamase-inhibitor protein II"/>
    <property type="match status" value="1"/>
</dbReference>
<feature type="region of interest" description="Disordered" evidence="1">
    <location>
        <begin position="433"/>
        <end position="455"/>
    </location>
</feature>
<dbReference type="GO" id="GO:0005737">
    <property type="term" value="C:cytoplasm"/>
    <property type="evidence" value="ECO:0007669"/>
    <property type="project" value="TreeGrafter"/>
</dbReference>
<dbReference type="Gene3D" id="3.30.710.10">
    <property type="entry name" value="Potassium Channel Kv1.1, Chain A"/>
    <property type="match status" value="1"/>
</dbReference>
<dbReference type="GO" id="GO:0005085">
    <property type="term" value="F:guanyl-nucleotide exchange factor activity"/>
    <property type="evidence" value="ECO:0007669"/>
    <property type="project" value="TreeGrafter"/>
</dbReference>
<dbReference type="InterPro" id="IPR009091">
    <property type="entry name" value="RCC1/BLIP-II"/>
</dbReference>
<proteinExistence type="predicted"/>
<evidence type="ECO:0000313" key="4">
    <source>
        <dbReference type="Proteomes" id="UP001146793"/>
    </source>
</evidence>
<dbReference type="SUPFAM" id="SSF50985">
    <property type="entry name" value="RCC1/BLIP-II"/>
    <property type="match status" value="1"/>
</dbReference>
<reference evidence="3" key="1">
    <citation type="submission" date="2022-08" db="EMBL/GenBank/DDBJ databases">
        <title>Novel sulphate-reducing endosymbionts in the free-living metamonad Anaeramoeba.</title>
        <authorList>
            <person name="Jerlstrom-Hultqvist J."/>
            <person name="Cepicka I."/>
            <person name="Gallot-Lavallee L."/>
            <person name="Salas-Leiva D."/>
            <person name="Curtis B.A."/>
            <person name="Zahonova K."/>
            <person name="Pipaliya S."/>
            <person name="Dacks J."/>
            <person name="Roger A.J."/>
        </authorList>
    </citation>
    <scope>NUCLEOTIDE SEQUENCE</scope>
    <source>
        <strain evidence="3">Busselton2</strain>
    </source>
</reference>
<evidence type="ECO:0000256" key="1">
    <source>
        <dbReference type="SAM" id="MobiDB-lite"/>
    </source>
</evidence>
<protein>
    <submittedName>
        <fullName evidence="3">Btk-binding protein-related</fullName>
    </submittedName>
</protein>
<organism evidence="3 4">
    <name type="scientific">Anaeramoeba flamelloides</name>
    <dbReference type="NCBI Taxonomy" id="1746091"/>
    <lineage>
        <taxon>Eukaryota</taxon>
        <taxon>Metamonada</taxon>
        <taxon>Anaeramoebidae</taxon>
        <taxon>Anaeramoeba</taxon>
    </lineage>
</organism>
<feature type="compositionally biased region" description="Low complexity" evidence="1">
    <location>
        <begin position="445"/>
        <end position="455"/>
    </location>
</feature>
<dbReference type="AlphaFoldDB" id="A0AAV8A3S8"/>
<name>A0AAV8A3S8_9EUKA</name>
<dbReference type="Pfam" id="PF00651">
    <property type="entry name" value="BTB"/>
    <property type="match status" value="1"/>
</dbReference>
<dbReference type="PANTHER" id="PTHR45982:SF8">
    <property type="entry name" value="E3 UBIQUITIN-PROTEIN LIGASE HERC2-LIKE PROTEIN-RELATED"/>
    <property type="match status" value="1"/>
</dbReference>
<dbReference type="SUPFAM" id="SSF54695">
    <property type="entry name" value="POZ domain"/>
    <property type="match status" value="1"/>
</dbReference>
<sequence>MTTTQIKTKNKDDQEINYAWGSNLCQTLGSTYTGRTTTNTPVKIDIEPRIKNVKQICQQNPTTIFLTQENKLFRLNYTIDHTTDQEFVSLKNTNKKNQKEEKEEEEEEIVKNMYSGHFHHVIQTENNNIYSCGENSYHQLGVSNLPTYNVDTKTFHKIDYFERKDLVVSKIQCGFYQTYFLCENSQLYACGANDLNQLSANNTSEKSEIILIENEILEIYSGTLCNYFFFLKEDGLFVCGKVSDFLNETGQFGLDEKKNNLVKIPTEFQIGTINCGMKHCLILGNDENEKQLLLGSKLFLTKPSSHIPMEIKIPDIQGHSNLKIYAGCHSCYIYHLDSDFNNTLSSDLLELFKAQNSNNFSDYSIKDLKIHKILLEVRIGKPIEKIEKILKKYSKDEIAIFMRWVYSDKIRSNKNRKLINEIWKKLGNSQDFQNTKKNSIENDNRNNPNNDNNRNTLEHDLMKLWKHEESKDFSIIVDLEDVEEEEEKKYFKIPIHKFILIARSGLFREMFDNINENEKSLFQINDYSGKSIESLIILYKYFYTGKIELTADHDPILIYEELEDAVEYYQLNKNSNFKKELNQIK</sequence>
<evidence type="ECO:0000313" key="3">
    <source>
        <dbReference type="EMBL" id="KAJ3446904.1"/>
    </source>
</evidence>
<dbReference type="InterPro" id="IPR011333">
    <property type="entry name" value="SKP1/BTB/POZ_sf"/>
</dbReference>
<dbReference type="InterPro" id="IPR000210">
    <property type="entry name" value="BTB/POZ_dom"/>
</dbReference>
<dbReference type="Proteomes" id="UP001146793">
    <property type="component" value="Unassembled WGS sequence"/>
</dbReference>
<dbReference type="PROSITE" id="PS50097">
    <property type="entry name" value="BTB"/>
    <property type="match status" value="1"/>
</dbReference>
<comment type="caution">
    <text evidence="3">The sequence shown here is derived from an EMBL/GenBank/DDBJ whole genome shotgun (WGS) entry which is preliminary data.</text>
</comment>
<feature type="domain" description="BTB" evidence="2">
    <location>
        <begin position="471"/>
        <end position="551"/>
    </location>
</feature>
<accession>A0AAV8A3S8</accession>
<evidence type="ECO:0000259" key="2">
    <source>
        <dbReference type="PROSITE" id="PS50097"/>
    </source>
</evidence>
<dbReference type="CDD" id="cd18186">
    <property type="entry name" value="BTB_POZ_ZBTB_KLHL-like"/>
    <property type="match status" value="1"/>
</dbReference>
<dbReference type="EMBL" id="JANTQA010000018">
    <property type="protein sequence ID" value="KAJ3446904.1"/>
    <property type="molecule type" value="Genomic_DNA"/>
</dbReference>
<dbReference type="PANTHER" id="PTHR45982">
    <property type="entry name" value="REGULATOR OF CHROMOSOME CONDENSATION"/>
    <property type="match status" value="1"/>
</dbReference>
<dbReference type="InterPro" id="IPR051553">
    <property type="entry name" value="Ran_GTPase-activating"/>
</dbReference>